<dbReference type="EMBL" id="CCYD01000653">
    <property type="protein sequence ID" value="CEG43270.1"/>
    <property type="molecule type" value="Genomic_DNA"/>
</dbReference>
<organism evidence="2 3">
    <name type="scientific">Plasmopara halstedii</name>
    <name type="common">Downy mildew of sunflower</name>
    <dbReference type="NCBI Taxonomy" id="4781"/>
    <lineage>
        <taxon>Eukaryota</taxon>
        <taxon>Sar</taxon>
        <taxon>Stramenopiles</taxon>
        <taxon>Oomycota</taxon>
        <taxon>Peronosporomycetes</taxon>
        <taxon>Peronosporales</taxon>
        <taxon>Peronosporaceae</taxon>
        <taxon>Plasmopara</taxon>
    </lineage>
</organism>
<dbReference type="Proteomes" id="UP000054928">
    <property type="component" value="Unassembled WGS sequence"/>
</dbReference>
<evidence type="ECO:0000313" key="3">
    <source>
        <dbReference type="Proteomes" id="UP000054928"/>
    </source>
</evidence>
<evidence type="ECO:0000256" key="1">
    <source>
        <dbReference type="SAM" id="Phobius"/>
    </source>
</evidence>
<name>A0A0P1AP68_PLAHL</name>
<proteinExistence type="predicted"/>
<evidence type="ECO:0000313" key="2">
    <source>
        <dbReference type="EMBL" id="CEG43270.1"/>
    </source>
</evidence>
<keyword evidence="1" id="KW-0812">Transmembrane</keyword>
<keyword evidence="3" id="KW-1185">Reference proteome</keyword>
<dbReference type="GeneID" id="36408531"/>
<protein>
    <submittedName>
        <fullName evidence="2">Uncharacterized protein</fullName>
    </submittedName>
</protein>
<reference evidence="3" key="1">
    <citation type="submission" date="2014-09" db="EMBL/GenBank/DDBJ databases">
        <authorList>
            <person name="Sharma Rahul"/>
            <person name="Thines Marco"/>
        </authorList>
    </citation>
    <scope>NUCLEOTIDE SEQUENCE [LARGE SCALE GENOMIC DNA]</scope>
</reference>
<accession>A0A0P1AP68</accession>
<dbReference type="RefSeq" id="XP_024579639.1">
    <property type="nucleotide sequence ID" value="XM_024729242.1"/>
</dbReference>
<dbReference type="AlphaFoldDB" id="A0A0P1AP68"/>
<sequence length="93" mass="10259">MVRRRSDNVQTLIVSDGYGQTVGLSAKRHHPVRSGHYAIFTEELSKLNVGVDAVPCPDTERIRSWNGVVMRLIAPTVSGVFIPLASSLPFQRV</sequence>
<keyword evidence="1" id="KW-1133">Transmembrane helix</keyword>
<feature type="transmembrane region" description="Helical" evidence="1">
    <location>
        <begin position="68"/>
        <end position="90"/>
    </location>
</feature>
<keyword evidence="1" id="KW-0472">Membrane</keyword>